<keyword evidence="2" id="KW-1133">Transmembrane helix</keyword>
<dbReference type="EMBL" id="CAXLJM020000041">
    <property type="protein sequence ID" value="CAL8109731.1"/>
    <property type="molecule type" value="Genomic_DNA"/>
</dbReference>
<evidence type="ECO:0000313" key="3">
    <source>
        <dbReference type="EMBL" id="CAL8109731.1"/>
    </source>
</evidence>
<comment type="caution">
    <text evidence="3">The sequence shown here is derived from an EMBL/GenBank/DDBJ whole genome shotgun (WGS) entry which is preliminary data.</text>
</comment>
<protein>
    <submittedName>
        <fullName evidence="3">Uncharacterized protein</fullName>
    </submittedName>
</protein>
<reference evidence="3 4" key="1">
    <citation type="submission" date="2024-08" db="EMBL/GenBank/DDBJ databases">
        <authorList>
            <person name="Cucini C."/>
            <person name="Frati F."/>
        </authorList>
    </citation>
    <scope>NUCLEOTIDE SEQUENCE [LARGE SCALE GENOMIC DNA]</scope>
</reference>
<feature type="transmembrane region" description="Helical" evidence="2">
    <location>
        <begin position="610"/>
        <end position="631"/>
    </location>
</feature>
<feature type="region of interest" description="Disordered" evidence="1">
    <location>
        <begin position="1"/>
        <end position="21"/>
    </location>
</feature>
<organism evidence="3 4">
    <name type="scientific">Orchesella dallaii</name>
    <dbReference type="NCBI Taxonomy" id="48710"/>
    <lineage>
        <taxon>Eukaryota</taxon>
        <taxon>Metazoa</taxon>
        <taxon>Ecdysozoa</taxon>
        <taxon>Arthropoda</taxon>
        <taxon>Hexapoda</taxon>
        <taxon>Collembola</taxon>
        <taxon>Entomobryomorpha</taxon>
        <taxon>Entomobryoidea</taxon>
        <taxon>Orchesellidae</taxon>
        <taxon>Orchesellinae</taxon>
        <taxon>Orchesella</taxon>
    </lineage>
</organism>
<evidence type="ECO:0000256" key="2">
    <source>
        <dbReference type="SAM" id="Phobius"/>
    </source>
</evidence>
<sequence>MSTLHYKDIQSPKSSKSSHHSNYSRDLELVNKLAPEKCEIHLLFYSATRKSPIPWLKVKKSKPKLAMEILLHNLVQLESNFWSYPTFTILIRNEINFPRGIFLAQGSRESASLYETIRSTILISTKDSQLLLLCLICSLGDNRRKQQALTINMFTLKTISEIRKLERHLLNFHTSTNRKNKEKFTSLLESCSNVRKLRDELLIYKHIRPWATDCISASIRQKYNDSIFRQGRVKPPIGMKFDKIVETVNRFRNLTFNITRKSRERFKISGHCFQHDGLIYKVFVRSSNNALDYKALIKPFDTMSWTMSAITFLLVSATLHTIGKMKNSLLWVYSVALEQDQGFKLNYKTGTIIIIWIWVAFLLRNAYNSSVFSYLTKERLPNVPETLMEIVDGGSKSIPLIINGNVTFDKFPLVNDGGSNNLKNDSGTGVLALAFVNKLRKRVKNIHRLLQFTGNIAYNQPFTLYDLESLSTVSWKVPLDFAVLMPSRELEVFQFLLSAFNDVGRGTVVISNKFHSLFPEEKSWVLLDNFLSTFFHLDVSMLVESGLYDRWLSIRKAARMITLLRTDPGISTDVKKRLIPKCWMALMLEQEECLKRHDNVVPANLESFKLVFMLLAVCLSISFFTVALEVVK</sequence>
<name>A0ABP1QP09_9HEXA</name>
<feature type="compositionally biased region" description="Basic and acidic residues" evidence="1">
    <location>
        <begin position="1"/>
        <end position="10"/>
    </location>
</feature>
<dbReference type="Proteomes" id="UP001642540">
    <property type="component" value="Unassembled WGS sequence"/>
</dbReference>
<dbReference type="Gene3D" id="1.10.287.70">
    <property type="match status" value="1"/>
</dbReference>
<proteinExistence type="predicted"/>
<keyword evidence="4" id="KW-1185">Reference proteome</keyword>
<evidence type="ECO:0000256" key="1">
    <source>
        <dbReference type="SAM" id="MobiDB-lite"/>
    </source>
</evidence>
<evidence type="ECO:0000313" key="4">
    <source>
        <dbReference type="Proteomes" id="UP001642540"/>
    </source>
</evidence>
<keyword evidence="2" id="KW-0472">Membrane</keyword>
<keyword evidence="2" id="KW-0812">Transmembrane</keyword>
<accession>A0ABP1QP09</accession>
<gene>
    <name evidence="3" type="ORF">ODALV1_LOCUS13637</name>
</gene>